<dbReference type="Pfam" id="PF07690">
    <property type="entry name" value="MFS_1"/>
    <property type="match status" value="1"/>
</dbReference>
<accession>A0A7W7CJS2</accession>
<feature type="transmembrane region" description="Helical" evidence="8">
    <location>
        <begin position="308"/>
        <end position="324"/>
    </location>
</feature>
<dbReference type="PRINTS" id="PR01035">
    <property type="entry name" value="TCRTETA"/>
</dbReference>
<feature type="transmembrane region" description="Helical" evidence="8">
    <location>
        <begin position="143"/>
        <end position="167"/>
    </location>
</feature>
<reference evidence="10 11" key="1">
    <citation type="submission" date="2020-08" db="EMBL/GenBank/DDBJ databases">
        <title>Sequencing the genomes of 1000 actinobacteria strains.</title>
        <authorList>
            <person name="Klenk H.-P."/>
        </authorList>
    </citation>
    <scope>NUCLEOTIDE SEQUENCE [LARGE SCALE GENOMIC DNA]</scope>
    <source>
        <strain evidence="10 11">DSM 44230</strain>
    </source>
</reference>
<evidence type="ECO:0000313" key="11">
    <source>
        <dbReference type="Proteomes" id="UP000533598"/>
    </source>
</evidence>
<evidence type="ECO:0000256" key="3">
    <source>
        <dbReference type="ARBA" id="ARBA00022448"/>
    </source>
</evidence>
<comment type="subcellular location">
    <subcellularLocation>
        <location evidence="1">Cell membrane</location>
        <topology evidence="1">Multi-pass membrane protein</topology>
    </subcellularLocation>
</comment>
<comment type="similarity">
    <text evidence="2">Belongs to the major facilitator superfamily. Folate-biopterin transporter (TC 2.A.71) family.</text>
</comment>
<evidence type="ECO:0000313" key="10">
    <source>
        <dbReference type="EMBL" id="MBB4682466.1"/>
    </source>
</evidence>
<protein>
    <submittedName>
        <fullName evidence="10">MFS family permease</fullName>
    </submittedName>
</protein>
<evidence type="ECO:0000256" key="8">
    <source>
        <dbReference type="SAM" id="Phobius"/>
    </source>
</evidence>
<dbReference type="InterPro" id="IPR001958">
    <property type="entry name" value="Tet-R_TetA/multi-R_MdtG-like"/>
</dbReference>
<feature type="transmembrane region" description="Helical" evidence="8">
    <location>
        <begin position="344"/>
        <end position="366"/>
    </location>
</feature>
<feature type="transmembrane region" description="Helical" evidence="8">
    <location>
        <begin position="173"/>
        <end position="191"/>
    </location>
</feature>
<evidence type="ECO:0000256" key="7">
    <source>
        <dbReference type="ARBA" id="ARBA00023136"/>
    </source>
</evidence>
<evidence type="ECO:0000259" key="9">
    <source>
        <dbReference type="PROSITE" id="PS50850"/>
    </source>
</evidence>
<dbReference type="CDD" id="cd17325">
    <property type="entry name" value="MFS_MdtG_SLC18_like"/>
    <property type="match status" value="1"/>
</dbReference>
<dbReference type="Pfam" id="PF03092">
    <property type="entry name" value="BT1"/>
    <property type="match status" value="1"/>
</dbReference>
<feature type="transmembrane region" description="Helical" evidence="8">
    <location>
        <begin position="20"/>
        <end position="37"/>
    </location>
</feature>
<dbReference type="InterPro" id="IPR011701">
    <property type="entry name" value="MFS"/>
</dbReference>
<keyword evidence="5 8" id="KW-0812">Transmembrane</keyword>
<proteinExistence type="inferred from homology"/>
<keyword evidence="4" id="KW-1003">Cell membrane</keyword>
<comment type="caution">
    <text evidence="10">The sequence shown here is derived from an EMBL/GenBank/DDBJ whole genome shotgun (WGS) entry which is preliminary data.</text>
</comment>
<evidence type="ECO:0000256" key="5">
    <source>
        <dbReference type="ARBA" id="ARBA00022692"/>
    </source>
</evidence>
<dbReference type="InterPro" id="IPR020846">
    <property type="entry name" value="MFS_dom"/>
</dbReference>
<feature type="transmembrane region" description="Helical" evidence="8">
    <location>
        <begin position="43"/>
        <end position="63"/>
    </location>
</feature>
<keyword evidence="11" id="KW-1185">Reference proteome</keyword>
<gene>
    <name evidence="10" type="ORF">HNR67_008584</name>
</gene>
<evidence type="ECO:0000256" key="2">
    <source>
        <dbReference type="ARBA" id="ARBA00007015"/>
    </source>
</evidence>
<dbReference type="EMBL" id="JACHMH010000001">
    <property type="protein sequence ID" value="MBB4682466.1"/>
    <property type="molecule type" value="Genomic_DNA"/>
</dbReference>
<feature type="transmembrane region" description="Helical" evidence="8">
    <location>
        <begin position="372"/>
        <end position="393"/>
    </location>
</feature>
<feature type="transmembrane region" description="Helical" evidence="8">
    <location>
        <begin position="109"/>
        <end position="131"/>
    </location>
</feature>
<dbReference type="GO" id="GO:0005886">
    <property type="term" value="C:plasma membrane"/>
    <property type="evidence" value="ECO:0007669"/>
    <property type="project" value="UniProtKB-SubCell"/>
</dbReference>
<feature type="transmembrane region" description="Helical" evidence="8">
    <location>
        <begin position="284"/>
        <end position="302"/>
    </location>
</feature>
<evidence type="ECO:0000256" key="6">
    <source>
        <dbReference type="ARBA" id="ARBA00022989"/>
    </source>
</evidence>
<keyword evidence="7 8" id="KW-0472">Membrane</keyword>
<dbReference type="InterPro" id="IPR039309">
    <property type="entry name" value="BT1"/>
</dbReference>
<sequence>MRSAEETTDQSAQRLPAEVWVLVVASFVIAIGFGILAPALPSYAASFDVGVTAASIVISAFAFMRLAFAPVSGRLVTRFGERPIYLIGILIVALSTGACAFADSYWQLLLFRALGGTGSTMFTVSAVALLVRLSPPHLRGRASGLWGTGFLLGNVIGPIFGGVLVSISLKLPFLGYAAALVLAAFVAWLFLRRSTLAAPVKDDGPVLTVREALKHRAYVASLASSFANGWAVFGVRVSLIPLFVSAVLLQQPSMAGWAMTVFAVGNAAMLLLAGWLADRQGRKPLVLIGLVISAIGTIWVGFTTSVPMFLASCLVAGLGAGLLNPPQNAAVADVIGNRGRGGPVLAGFQMTADVGAIIGPLVAGAIAETISYQAAFAVTGLLSLLAALVWLAAPETLPSKVEQAEKSAAESNRGVAVAAECGCLDEGPEVPLGTRVAGKPRQPEA</sequence>
<dbReference type="PANTHER" id="PTHR43124">
    <property type="entry name" value="PURINE EFFLUX PUMP PBUE"/>
    <property type="match status" value="1"/>
</dbReference>
<dbReference type="InterPro" id="IPR036259">
    <property type="entry name" value="MFS_trans_sf"/>
</dbReference>
<dbReference type="InterPro" id="IPR050189">
    <property type="entry name" value="MFS_Efflux_Transporters"/>
</dbReference>
<dbReference type="RefSeq" id="WP_185009797.1">
    <property type="nucleotide sequence ID" value="NZ_BAAAUI010000007.1"/>
</dbReference>
<name>A0A7W7CJS2_9PSEU</name>
<evidence type="ECO:0000256" key="1">
    <source>
        <dbReference type="ARBA" id="ARBA00004651"/>
    </source>
</evidence>
<dbReference type="PANTHER" id="PTHR43124:SF3">
    <property type="entry name" value="CHLORAMPHENICOL EFFLUX PUMP RV0191"/>
    <property type="match status" value="1"/>
</dbReference>
<dbReference type="Proteomes" id="UP000533598">
    <property type="component" value="Unassembled WGS sequence"/>
</dbReference>
<organism evidence="10 11">
    <name type="scientific">Crossiella cryophila</name>
    <dbReference type="NCBI Taxonomy" id="43355"/>
    <lineage>
        <taxon>Bacteria</taxon>
        <taxon>Bacillati</taxon>
        <taxon>Actinomycetota</taxon>
        <taxon>Actinomycetes</taxon>
        <taxon>Pseudonocardiales</taxon>
        <taxon>Pseudonocardiaceae</taxon>
        <taxon>Crossiella</taxon>
    </lineage>
</organism>
<feature type="transmembrane region" description="Helical" evidence="8">
    <location>
        <begin position="84"/>
        <end position="103"/>
    </location>
</feature>
<dbReference type="Gene3D" id="1.20.1250.20">
    <property type="entry name" value="MFS general substrate transporter like domains"/>
    <property type="match status" value="1"/>
</dbReference>
<keyword evidence="3" id="KW-0813">Transport</keyword>
<keyword evidence="6 8" id="KW-1133">Transmembrane helix</keyword>
<feature type="transmembrane region" description="Helical" evidence="8">
    <location>
        <begin position="255"/>
        <end position="277"/>
    </location>
</feature>
<dbReference type="AlphaFoldDB" id="A0A7W7CJS2"/>
<dbReference type="Gene3D" id="1.20.1720.10">
    <property type="entry name" value="Multidrug resistance protein D"/>
    <property type="match status" value="1"/>
</dbReference>
<dbReference type="SUPFAM" id="SSF103473">
    <property type="entry name" value="MFS general substrate transporter"/>
    <property type="match status" value="1"/>
</dbReference>
<dbReference type="PROSITE" id="PS50850">
    <property type="entry name" value="MFS"/>
    <property type="match status" value="1"/>
</dbReference>
<evidence type="ECO:0000256" key="4">
    <source>
        <dbReference type="ARBA" id="ARBA00022475"/>
    </source>
</evidence>
<feature type="domain" description="Major facilitator superfamily (MFS) profile" evidence="9">
    <location>
        <begin position="18"/>
        <end position="398"/>
    </location>
</feature>
<dbReference type="GO" id="GO:0022857">
    <property type="term" value="F:transmembrane transporter activity"/>
    <property type="evidence" value="ECO:0007669"/>
    <property type="project" value="InterPro"/>
</dbReference>